<evidence type="ECO:0000256" key="5">
    <source>
        <dbReference type="ARBA" id="ARBA00022692"/>
    </source>
</evidence>
<dbReference type="PANTHER" id="PTHR38686">
    <property type="entry name" value="APOLIPOPROTEIN N-ACYLTRANSFERASE"/>
    <property type="match status" value="1"/>
</dbReference>
<dbReference type="HAMAP" id="MF_01148">
    <property type="entry name" value="Lnt"/>
    <property type="match status" value="1"/>
</dbReference>
<evidence type="ECO:0000256" key="4">
    <source>
        <dbReference type="ARBA" id="ARBA00022679"/>
    </source>
</evidence>
<sequence>MSRATGVKILALSFLTVILLCLSFPPADLGYLAWIACVPWFTLIVTEKKYTWLYSLGIGAAFFIVQLSWLRHIAIIAWVLLSFYCAAYFLAFAFCSRFITARLKLPLVVVVPCIWTACEFVRSFLLSGFPWFFIGHTQYQCLPIIQIADIAGVYGISFIIIMANAAIADLLVRSFAGQKRAFFSLTCILPPVLVAASILYGFSWLRHYHPKEGPVVCMIQGNIPQDLKFESTEEDEIQILKKYTDLSMSIQGTPIDLLVWPETMMPGILNIDPELTGRKIDFLSQLTATKLAQELNTNLLLGGIALTFVGKEQVYFNSGYYYNREGTLLSRYDKIHLVLFGEFTPLKTYFPFLANLVPYEIGLTHGSRRTIFSLDAVQNGRFAFGSSICYEDTVPSLMRKFKKDGADFMLNITNDGWFRDSAELDQHLAIMVFRAVENRISMARAANTGISSFVAPDGTIYDKLSDSAGKYREISGVLINRIKYVEKYCPFYVLCGDWFAVLCTAATGIILILAIIKLRVIDIGKPEYKGH</sequence>
<dbReference type="GO" id="GO:0016410">
    <property type="term" value="F:N-acyltransferase activity"/>
    <property type="evidence" value="ECO:0007669"/>
    <property type="project" value="UniProtKB-UniRule"/>
</dbReference>
<evidence type="ECO:0000259" key="10">
    <source>
        <dbReference type="PROSITE" id="PS50263"/>
    </source>
</evidence>
<comment type="caution">
    <text evidence="11">The sequence shown here is derived from an EMBL/GenBank/DDBJ whole genome shotgun (WGS) entry which is preliminary data.</text>
</comment>
<comment type="similarity">
    <text evidence="2 9">Belongs to the CN hydrolase family. Apolipoprotein N-acyltransferase subfamily.</text>
</comment>
<dbReference type="SUPFAM" id="SSF56317">
    <property type="entry name" value="Carbon-nitrogen hydrolase"/>
    <property type="match status" value="1"/>
</dbReference>
<dbReference type="GO" id="GO:0042158">
    <property type="term" value="P:lipoprotein biosynthetic process"/>
    <property type="evidence" value="ECO:0007669"/>
    <property type="project" value="UniProtKB-UniRule"/>
</dbReference>
<keyword evidence="3 9" id="KW-1003">Cell membrane</keyword>
<evidence type="ECO:0000256" key="1">
    <source>
        <dbReference type="ARBA" id="ARBA00004651"/>
    </source>
</evidence>
<comment type="catalytic activity">
    <reaction evidence="9">
        <text>N-terminal S-1,2-diacyl-sn-glyceryl-L-cysteinyl-[lipoprotein] + a glycerophospholipid = N-acyl-S-1,2-diacyl-sn-glyceryl-L-cysteinyl-[lipoprotein] + a 2-acyl-sn-glycero-3-phospholipid + H(+)</text>
        <dbReference type="Rhea" id="RHEA:48228"/>
        <dbReference type="Rhea" id="RHEA-COMP:14681"/>
        <dbReference type="Rhea" id="RHEA-COMP:14684"/>
        <dbReference type="ChEBI" id="CHEBI:15378"/>
        <dbReference type="ChEBI" id="CHEBI:136912"/>
        <dbReference type="ChEBI" id="CHEBI:140656"/>
        <dbReference type="ChEBI" id="CHEBI:140657"/>
        <dbReference type="ChEBI" id="CHEBI:140660"/>
        <dbReference type="EC" id="2.3.1.269"/>
    </reaction>
</comment>
<dbReference type="AlphaFoldDB" id="A0A0M2URZ3"/>
<keyword evidence="4 9" id="KW-0808">Transferase</keyword>
<feature type="transmembrane region" description="Helical" evidence="9">
    <location>
        <begin position="491"/>
        <end position="516"/>
    </location>
</feature>
<gene>
    <name evidence="9" type="primary">lnt</name>
    <name evidence="11" type="ORF">BROFUL_02692</name>
</gene>
<feature type="transmembrane region" description="Helical" evidence="9">
    <location>
        <begin position="75"/>
        <end position="95"/>
    </location>
</feature>
<proteinExistence type="inferred from homology"/>
<feature type="transmembrane region" description="Helical" evidence="9">
    <location>
        <begin position="153"/>
        <end position="172"/>
    </location>
</feature>
<dbReference type="PANTHER" id="PTHR38686:SF1">
    <property type="entry name" value="APOLIPOPROTEIN N-ACYLTRANSFERASE"/>
    <property type="match status" value="1"/>
</dbReference>
<dbReference type="Proteomes" id="UP000034954">
    <property type="component" value="Unassembled WGS sequence"/>
</dbReference>
<dbReference type="GO" id="GO:0005886">
    <property type="term" value="C:plasma membrane"/>
    <property type="evidence" value="ECO:0007669"/>
    <property type="project" value="UniProtKB-SubCell"/>
</dbReference>
<comment type="pathway">
    <text evidence="9">Protein modification; lipoprotein biosynthesis (N-acyl transfer).</text>
</comment>
<protein>
    <recommendedName>
        <fullName evidence="9">Apolipoprotein N-acyltransferase</fullName>
        <shortName evidence="9">ALP N-acyltransferase</shortName>
        <ecNumber evidence="9">2.3.1.269</ecNumber>
    </recommendedName>
</protein>
<evidence type="ECO:0000256" key="3">
    <source>
        <dbReference type="ARBA" id="ARBA00022475"/>
    </source>
</evidence>
<evidence type="ECO:0000256" key="2">
    <source>
        <dbReference type="ARBA" id="ARBA00010065"/>
    </source>
</evidence>
<dbReference type="UniPathway" id="UPA00666"/>
<name>A0A0M2URZ3_9BACT</name>
<dbReference type="NCBIfam" id="TIGR00546">
    <property type="entry name" value="lnt"/>
    <property type="match status" value="1"/>
</dbReference>
<dbReference type="InterPro" id="IPR036526">
    <property type="entry name" value="C-N_Hydrolase_sf"/>
</dbReference>
<dbReference type="CDD" id="cd07571">
    <property type="entry name" value="ALP_N-acyl_transferase"/>
    <property type="match status" value="1"/>
</dbReference>
<comment type="subcellular location">
    <subcellularLocation>
        <location evidence="1 9">Cell membrane</location>
        <topology evidence="1 9">Multi-pass membrane protein</topology>
    </subcellularLocation>
</comment>
<feature type="domain" description="CN hydrolase" evidence="10">
    <location>
        <begin position="219"/>
        <end position="484"/>
    </location>
</feature>
<dbReference type="InterPro" id="IPR003010">
    <property type="entry name" value="C-N_Hydrolase"/>
</dbReference>
<comment type="function">
    <text evidence="9">Catalyzes the phospholipid dependent N-acylation of the N-terminal cysteine of apolipoprotein, the last step in lipoprotein maturation.</text>
</comment>
<accession>A0A0M2URZ3</accession>
<keyword evidence="8 9" id="KW-0012">Acyltransferase</keyword>
<keyword evidence="5 9" id="KW-0812">Transmembrane</keyword>
<reference evidence="11 12" key="1">
    <citation type="journal article" date="2013" name="BMC Microbiol.">
        <title>Identification of the type II cytochrome c maturation pathway in anammox bacteria by comparative genomics.</title>
        <authorList>
            <person name="Ferousi C."/>
            <person name="Speth D.R."/>
            <person name="Reimann J."/>
            <person name="Op den Camp H.J."/>
            <person name="Allen J.W."/>
            <person name="Keltjens J.T."/>
            <person name="Jetten M.S."/>
        </authorList>
    </citation>
    <scope>NUCLEOTIDE SEQUENCE [LARGE SCALE GENOMIC DNA]</scope>
    <source>
        <strain evidence="11">RU1</strain>
    </source>
</reference>
<dbReference type="Gene3D" id="3.60.110.10">
    <property type="entry name" value="Carbon-nitrogen hydrolase"/>
    <property type="match status" value="1"/>
</dbReference>
<keyword evidence="7 9" id="KW-0472">Membrane</keyword>
<evidence type="ECO:0000313" key="11">
    <source>
        <dbReference type="EMBL" id="KKO18607.1"/>
    </source>
</evidence>
<dbReference type="Pfam" id="PF20154">
    <property type="entry name" value="LNT_N"/>
    <property type="match status" value="1"/>
</dbReference>
<dbReference type="Pfam" id="PF00795">
    <property type="entry name" value="CN_hydrolase"/>
    <property type="match status" value="1"/>
</dbReference>
<evidence type="ECO:0000256" key="8">
    <source>
        <dbReference type="ARBA" id="ARBA00023315"/>
    </source>
</evidence>
<keyword evidence="12" id="KW-1185">Reference proteome</keyword>
<organism evidence="11 12">
    <name type="scientific">Candidatus Brocadia fulgida</name>
    <dbReference type="NCBI Taxonomy" id="380242"/>
    <lineage>
        <taxon>Bacteria</taxon>
        <taxon>Pseudomonadati</taxon>
        <taxon>Planctomycetota</taxon>
        <taxon>Candidatus Brocadiia</taxon>
        <taxon>Candidatus Brocadiales</taxon>
        <taxon>Candidatus Brocadiaceae</taxon>
        <taxon>Candidatus Brocadia</taxon>
    </lineage>
</organism>
<feature type="transmembrane region" description="Helical" evidence="9">
    <location>
        <begin position="51"/>
        <end position="69"/>
    </location>
</feature>
<evidence type="ECO:0000313" key="12">
    <source>
        <dbReference type="Proteomes" id="UP000034954"/>
    </source>
</evidence>
<evidence type="ECO:0000256" key="7">
    <source>
        <dbReference type="ARBA" id="ARBA00023136"/>
    </source>
</evidence>
<feature type="transmembrane region" description="Helical" evidence="9">
    <location>
        <begin position="107"/>
        <end position="133"/>
    </location>
</feature>
<dbReference type="EC" id="2.3.1.269" evidence="9"/>
<keyword evidence="6 9" id="KW-1133">Transmembrane helix</keyword>
<dbReference type="InterPro" id="IPR045378">
    <property type="entry name" value="LNT_N"/>
</dbReference>
<feature type="transmembrane region" description="Helical" evidence="9">
    <location>
        <begin position="181"/>
        <end position="205"/>
    </location>
</feature>
<dbReference type="PATRIC" id="fig|380242.3.peg.3329"/>
<dbReference type="InterPro" id="IPR004563">
    <property type="entry name" value="Apolipo_AcylTrfase"/>
</dbReference>
<evidence type="ECO:0000256" key="9">
    <source>
        <dbReference type="HAMAP-Rule" id="MF_01148"/>
    </source>
</evidence>
<dbReference type="EMBL" id="LAQJ01000248">
    <property type="protein sequence ID" value="KKO18607.1"/>
    <property type="molecule type" value="Genomic_DNA"/>
</dbReference>
<evidence type="ECO:0000256" key="6">
    <source>
        <dbReference type="ARBA" id="ARBA00022989"/>
    </source>
</evidence>
<dbReference type="PROSITE" id="PS50263">
    <property type="entry name" value="CN_HYDROLASE"/>
    <property type="match status" value="1"/>
</dbReference>